<name>A0A2G4YU69_9PROT</name>
<keyword evidence="5 6" id="KW-0472">Membrane</keyword>
<dbReference type="InParanoid" id="A0A2G4YU69"/>
<dbReference type="OrthoDB" id="241967at2"/>
<keyword evidence="4 6" id="KW-1133">Transmembrane helix</keyword>
<feature type="transmembrane region" description="Helical" evidence="6">
    <location>
        <begin position="359"/>
        <end position="380"/>
    </location>
</feature>
<evidence type="ECO:0000259" key="8">
    <source>
        <dbReference type="Pfam" id="PF12704"/>
    </source>
</evidence>
<evidence type="ECO:0000259" key="7">
    <source>
        <dbReference type="Pfam" id="PF02687"/>
    </source>
</evidence>
<feature type="transmembrane region" description="Helical" evidence="6">
    <location>
        <begin position="305"/>
        <end position="334"/>
    </location>
</feature>
<feature type="domain" description="MacB-like periplasmic core" evidence="8">
    <location>
        <begin position="26"/>
        <end position="233"/>
    </location>
</feature>
<dbReference type="PANTHER" id="PTHR30572:SF15">
    <property type="entry name" value="ABC TRANSPORTER PERMEASE"/>
    <property type="match status" value="1"/>
</dbReference>
<evidence type="ECO:0000256" key="6">
    <source>
        <dbReference type="SAM" id="Phobius"/>
    </source>
</evidence>
<keyword evidence="10" id="KW-1185">Reference proteome</keyword>
<dbReference type="AlphaFoldDB" id="A0A2G4YU69"/>
<evidence type="ECO:0000313" key="10">
    <source>
        <dbReference type="Proteomes" id="UP000229730"/>
    </source>
</evidence>
<dbReference type="PANTHER" id="PTHR30572">
    <property type="entry name" value="MEMBRANE COMPONENT OF TRANSPORTER-RELATED"/>
    <property type="match status" value="1"/>
</dbReference>
<gene>
    <name evidence="9" type="ORF">CRD36_04185</name>
</gene>
<protein>
    <submittedName>
        <fullName evidence="9">Peptide ABC transporter permease</fullName>
    </submittedName>
</protein>
<dbReference type="RefSeq" id="WP_099471467.1">
    <property type="nucleotide sequence ID" value="NZ_CP041025.1"/>
</dbReference>
<dbReference type="GO" id="GO:0022857">
    <property type="term" value="F:transmembrane transporter activity"/>
    <property type="evidence" value="ECO:0007669"/>
    <property type="project" value="TreeGrafter"/>
</dbReference>
<accession>A0A2G4YU69</accession>
<dbReference type="Proteomes" id="UP000229730">
    <property type="component" value="Unassembled WGS sequence"/>
</dbReference>
<evidence type="ECO:0000256" key="3">
    <source>
        <dbReference type="ARBA" id="ARBA00022692"/>
    </source>
</evidence>
<organism evidence="9 10">
    <name type="scientific">Paremcibacter congregatus</name>
    <dbReference type="NCBI Taxonomy" id="2043170"/>
    <lineage>
        <taxon>Bacteria</taxon>
        <taxon>Pseudomonadati</taxon>
        <taxon>Pseudomonadota</taxon>
        <taxon>Alphaproteobacteria</taxon>
        <taxon>Emcibacterales</taxon>
        <taxon>Emcibacteraceae</taxon>
        <taxon>Paremcibacter</taxon>
    </lineage>
</organism>
<evidence type="ECO:0000256" key="2">
    <source>
        <dbReference type="ARBA" id="ARBA00022475"/>
    </source>
</evidence>
<sequence length="392" mass="41726">MRLLSQTWVVIIMNIRSLPSRFSMSLATIFAVAAVVGVLLFFLAMGNGFRATLEGAGSDAVAVVTREGSQSEINSVLGRDQVNLIANAPGIARDDAGNPIISAELYVIVDGIKESTKTKVNLPLRGLSQAGFDLRDNVKITDGRMFSPGRNEIIVGEGVLKEFGGFSLGKKITFGKTTWEVVGIFTTGGSAFESELWADARSVQDQFRRGNSFQTMRLRLETPGDVSALQAYAKTDPRLNVKIETEANYFSTQGDAIKGYVIFGWGVSIIMGLGALAGALNTMYTSVASRAREIATLRAIGFSNVSAFMGTLVEGILLSLLGGVLGIVATYLFIDGNSAATIGASFTQVVFTFTLSPDLMVQGGWIALAIGVLGGFFPAFRAARLPVVIAFE</sequence>
<dbReference type="Pfam" id="PF12704">
    <property type="entry name" value="MacB_PCD"/>
    <property type="match status" value="1"/>
</dbReference>
<evidence type="ECO:0000256" key="5">
    <source>
        <dbReference type="ARBA" id="ARBA00023136"/>
    </source>
</evidence>
<dbReference type="InterPro" id="IPR025857">
    <property type="entry name" value="MacB_PCD"/>
</dbReference>
<dbReference type="InterPro" id="IPR050250">
    <property type="entry name" value="Macrolide_Exporter_MacB"/>
</dbReference>
<comment type="subcellular location">
    <subcellularLocation>
        <location evidence="1">Cell membrane</location>
        <topology evidence="1">Multi-pass membrane protein</topology>
    </subcellularLocation>
</comment>
<dbReference type="GO" id="GO:0005886">
    <property type="term" value="C:plasma membrane"/>
    <property type="evidence" value="ECO:0007669"/>
    <property type="project" value="UniProtKB-SubCell"/>
</dbReference>
<feature type="transmembrane region" description="Helical" evidence="6">
    <location>
        <begin position="260"/>
        <end position="284"/>
    </location>
</feature>
<comment type="caution">
    <text evidence="9">The sequence shown here is derived from an EMBL/GenBank/DDBJ whole genome shotgun (WGS) entry which is preliminary data.</text>
</comment>
<dbReference type="InterPro" id="IPR003838">
    <property type="entry name" value="ABC3_permease_C"/>
</dbReference>
<keyword evidence="2" id="KW-1003">Cell membrane</keyword>
<evidence type="ECO:0000313" key="9">
    <source>
        <dbReference type="EMBL" id="PHZ85882.1"/>
    </source>
</evidence>
<keyword evidence="3 6" id="KW-0812">Transmembrane</keyword>
<reference evidence="9 10" key="1">
    <citation type="submission" date="2017-10" db="EMBL/GenBank/DDBJ databases">
        <title>Frigbacter circumglobatus gen. nov. sp. nov., isolated from sediment cultured in situ.</title>
        <authorList>
            <person name="Zhao Z."/>
        </authorList>
    </citation>
    <scope>NUCLEOTIDE SEQUENCE [LARGE SCALE GENOMIC DNA]</scope>
    <source>
        <strain evidence="9 10">ZYL</strain>
    </source>
</reference>
<proteinExistence type="predicted"/>
<feature type="transmembrane region" description="Helical" evidence="6">
    <location>
        <begin position="21"/>
        <end position="44"/>
    </location>
</feature>
<dbReference type="EMBL" id="PDEM01000009">
    <property type="protein sequence ID" value="PHZ85882.1"/>
    <property type="molecule type" value="Genomic_DNA"/>
</dbReference>
<dbReference type="Pfam" id="PF02687">
    <property type="entry name" value="FtsX"/>
    <property type="match status" value="1"/>
</dbReference>
<feature type="domain" description="ABC3 transporter permease C-terminal" evidence="7">
    <location>
        <begin position="267"/>
        <end position="386"/>
    </location>
</feature>
<evidence type="ECO:0000256" key="4">
    <source>
        <dbReference type="ARBA" id="ARBA00022989"/>
    </source>
</evidence>
<evidence type="ECO:0000256" key="1">
    <source>
        <dbReference type="ARBA" id="ARBA00004651"/>
    </source>
</evidence>